<dbReference type="Gene3D" id="3.30.70.270">
    <property type="match status" value="1"/>
</dbReference>
<organism evidence="3 4">
    <name type="scientific">Candidatus Lloydbacteria bacterium RIFCSPLOWO2_01_FULL_50_20</name>
    <dbReference type="NCBI Taxonomy" id="1798665"/>
    <lineage>
        <taxon>Bacteria</taxon>
        <taxon>Candidatus Lloydiibacteriota</taxon>
    </lineage>
</organism>
<comment type="caution">
    <text evidence="3">The sequence shown here is derived from an EMBL/GenBank/DDBJ whole genome shotgun (WGS) entry which is preliminary data.</text>
</comment>
<dbReference type="EMBL" id="MHLP01000037">
    <property type="protein sequence ID" value="OGZ11434.1"/>
    <property type="molecule type" value="Genomic_DNA"/>
</dbReference>
<dbReference type="AlphaFoldDB" id="A0A1G2DCS6"/>
<proteinExistence type="inferred from homology"/>
<dbReference type="Pfam" id="PF00817">
    <property type="entry name" value="IMS"/>
    <property type="match status" value="1"/>
</dbReference>
<evidence type="ECO:0000313" key="3">
    <source>
        <dbReference type="EMBL" id="OGZ11434.1"/>
    </source>
</evidence>
<dbReference type="GO" id="GO:0009432">
    <property type="term" value="P:SOS response"/>
    <property type="evidence" value="ECO:0007669"/>
    <property type="project" value="TreeGrafter"/>
</dbReference>
<dbReference type="GO" id="GO:0003887">
    <property type="term" value="F:DNA-directed DNA polymerase activity"/>
    <property type="evidence" value="ECO:0007669"/>
    <property type="project" value="InterPro"/>
</dbReference>
<evidence type="ECO:0000259" key="2">
    <source>
        <dbReference type="PROSITE" id="PS50173"/>
    </source>
</evidence>
<comment type="similarity">
    <text evidence="1">Belongs to the DNA polymerase type-Y family.</text>
</comment>
<gene>
    <name evidence="3" type="ORF">A2942_04270</name>
</gene>
<dbReference type="SUPFAM" id="SSF100879">
    <property type="entry name" value="Lesion bypass DNA polymerase (Y-family), little finger domain"/>
    <property type="match status" value="1"/>
</dbReference>
<dbReference type="PROSITE" id="PS50173">
    <property type="entry name" value="UMUC"/>
    <property type="match status" value="1"/>
</dbReference>
<dbReference type="Gene3D" id="3.40.1170.60">
    <property type="match status" value="1"/>
</dbReference>
<dbReference type="GO" id="GO:0042276">
    <property type="term" value="P:error-prone translesion synthesis"/>
    <property type="evidence" value="ECO:0007669"/>
    <property type="project" value="TreeGrafter"/>
</dbReference>
<dbReference type="GO" id="GO:0003684">
    <property type="term" value="F:damaged DNA binding"/>
    <property type="evidence" value="ECO:0007669"/>
    <property type="project" value="InterPro"/>
</dbReference>
<name>A0A1G2DCS6_9BACT</name>
<evidence type="ECO:0000256" key="1">
    <source>
        <dbReference type="ARBA" id="ARBA00010945"/>
    </source>
</evidence>
<dbReference type="GO" id="GO:0005829">
    <property type="term" value="C:cytosol"/>
    <property type="evidence" value="ECO:0007669"/>
    <property type="project" value="TreeGrafter"/>
</dbReference>
<dbReference type="STRING" id="1798665.A2942_04270"/>
<dbReference type="InterPro" id="IPR043502">
    <property type="entry name" value="DNA/RNA_pol_sf"/>
</dbReference>
<dbReference type="InterPro" id="IPR017961">
    <property type="entry name" value="DNA_pol_Y-fam_little_finger"/>
</dbReference>
<dbReference type="Pfam" id="PF11798">
    <property type="entry name" value="IMS_HHH"/>
    <property type="match status" value="1"/>
</dbReference>
<dbReference type="Proteomes" id="UP000178534">
    <property type="component" value="Unassembled WGS sequence"/>
</dbReference>
<dbReference type="GO" id="GO:0006281">
    <property type="term" value="P:DNA repair"/>
    <property type="evidence" value="ECO:0007669"/>
    <property type="project" value="InterPro"/>
</dbReference>
<dbReference type="InterPro" id="IPR024728">
    <property type="entry name" value="PolY_HhH_motif"/>
</dbReference>
<dbReference type="InterPro" id="IPR001126">
    <property type="entry name" value="UmuC"/>
</dbReference>
<dbReference type="PANTHER" id="PTHR11076:SF34">
    <property type="entry name" value="PROTEIN UMUC"/>
    <property type="match status" value="1"/>
</dbReference>
<dbReference type="Gene3D" id="3.30.1490.100">
    <property type="entry name" value="DNA polymerase, Y-family, little finger domain"/>
    <property type="match status" value="1"/>
</dbReference>
<dbReference type="SUPFAM" id="SSF56672">
    <property type="entry name" value="DNA/RNA polymerases"/>
    <property type="match status" value="1"/>
</dbReference>
<dbReference type="CDD" id="cd03586">
    <property type="entry name" value="PolY_Pol_IV_kappa"/>
    <property type="match status" value="1"/>
</dbReference>
<feature type="domain" description="UmuC" evidence="2">
    <location>
        <begin position="1"/>
        <end position="177"/>
    </location>
</feature>
<reference evidence="3 4" key="1">
    <citation type="journal article" date="2016" name="Nat. Commun.">
        <title>Thousands of microbial genomes shed light on interconnected biogeochemical processes in an aquifer system.</title>
        <authorList>
            <person name="Anantharaman K."/>
            <person name="Brown C.T."/>
            <person name="Hug L.A."/>
            <person name="Sharon I."/>
            <person name="Castelle C.J."/>
            <person name="Probst A.J."/>
            <person name="Thomas B.C."/>
            <person name="Singh A."/>
            <person name="Wilkins M.J."/>
            <person name="Karaoz U."/>
            <person name="Brodie E.L."/>
            <person name="Williams K.H."/>
            <person name="Hubbard S.S."/>
            <person name="Banfield J.F."/>
        </authorList>
    </citation>
    <scope>NUCLEOTIDE SEQUENCE [LARGE SCALE GENOMIC DNA]</scope>
</reference>
<dbReference type="PANTHER" id="PTHR11076">
    <property type="entry name" value="DNA REPAIR POLYMERASE UMUC / TRANSFERASE FAMILY MEMBER"/>
    <property type="match status" value="1"/>
</dbReference>
<dbReference type="InterPro" id="IPR022880">
    <property type="entry name" value="DNApol_IV"/>
</dbReference>
<dbReference type="InterPro" id="IPR043128">
    <property type="entry name" value="Rev_trsase/Diguanyl_cyclase"/>
</dbReference>
<sequence length="401" mass="45251">MDGDAFFVGVEVAKEHKLKGLPVVTGEERGIVSALSYEAKALGIVRGLPIFRVKRDFPNVIVLPGDYASYARYSTMMFDIVRRYVDDVEEYSIDECFADLTGLEPPLKMTYRQIAERIKREVNEGLGLSVTIGVAPTKVLAKVASKWVKPNGLTVIERSTAPDFLAKTSIEKIWGIGPRTSEKLKKKGIQTAQDFALKDLGWVKREFSKPYEVLWLELNGTSVMEIDPMPKTAYSSIQKTRTFHPATNDKTFLRAQFSKHIEDACAKARHYALRPKKLSIFLKTRDFRYHVTSVALSPPTNAPEVLIELAHRGMKTIHREGVLYRTAGVTLSDLVPDALMQEDLFGETARSEKLGRLHKNIDRLEEKLGKRIVYLASTYQALKQKKVGTDTDDLDRDLLFL</sequence>
<evidence type="ECO:0000313" key="4">
    <source>
        <dbReference type="Proteomes" id="UP000178534"/>
    </source>
</evidence>
<dbReference type="InterPro" id="IPR036775">
    <property type="entry name" value="DNA_pol_Y-fam_lit_finger_sf"/>
</dbReference>
<dbReference type="Pfam" id="PF11799">
    <property type="entry name" value="IMS_C"/>
    <property type="match status" value="1"/>
</dbReference>
<protein>
    <recommendedName>
        <fullName evidence="2">UmuC domain-containing protein</fullName>
    </recommendedName>
</protein>
<dbReference type="InterPro" id="IPR050116">
    <property type="entry name" value="DNA_polymerase-Y"/>
</dbReference>
<accession>A0A1G2DCS6</accession>
<dbReference type="Gene3D" id="1.10.150.20">
    <property type="entry name" value="5' to 3' exonuclease, C-terminal subdomain"/>
    <property type="match status" value="1"/>
</dbReference>